<dbReference type="SUPFAM" id="SSF53756">
    <property type="entry name" value="UDP-Glycosyltransferase/glycogen phosphorylase"/>
    <property type="match status" value="1"/>
</dbReference>
<keyword evidence="3" id="KW-1185">Reference proteome</keyword>
<dbReference type="Proteomes" id="UP001589862">
    <property type="component" value="Unassembled WGS sequence"/>
</dbReference>
<reference evidence="2 3" key="1">
    <citation type="submission" date="2024-09" db="EMBL/GenBank/DDBJ databases">
        <authorList>
            <person name="Sun Q."/>
            <person name="Mori K."/>
        </authorList>
    </citation>
    <scope>NUCLEOTIDE SEQUENCE [LARGE SCALE GENOMIC DNA]</scope>
    <source>
        <strain evidence="2 3">NCAIM B.02604</strain>
    </source>
</reference>
<accession>A0ABV6PC14</accession>
<dbReference type="Gene3D" id="3.40.50.2000">
    <property type="entry name" value="Glycogen Phosphorylase B"/>
    <property type="match status" value="1"/>
</dbReference>
<protein>
    <recommendedName>
        <fullName evidence="4">Glycosyltransferase</fullName>
    </recommendedName>
</protein>
<keyword evidence="1" id="KW-0175">Coiled coil</keyword>
<evidence type="ECO:0000313" key="2">
    <source>
        <dbReference type="EMBL" id="MFC0582655.1"/>
    </source>
</evidence>
<dbReference type="RefSeq" id="WP_377459971.1">
    <property type="nucleotide sequence ID" value="NZ_JBHLUB010000031.1"/>
</dbReference>
<name>A0ABV6PC14_9MICC</name>
<dbReference type="EMBL" id="JBHLUB010000031">
    <property type="protein sequence ID" value="MFC0582655.1"/>
    <property type="molecule type" value="Genomic_DNA"/>
</dbReference>
<evidence type="ECO:0000256" key="1">
    <source>
        <dbReference type="SAM" id="Coils"/>
    </source>
</evidence>
<evidence type="ECO:0000313" key="3">
    <source>
        <dbReference type="Proteomes" id="UP001589862"/>
    </source>
</evidence>
<comment type="caution">
    <text evidence="2">The sequence shown here is derived from an EMBL/GenBank/DDBJ whole genome shotgun (WGS) entry which is preliminary data.</text>
</comment>
<sequence length="568" mass="64790">MTATMPVIQTKPFKILAFGFINLNTIDGSAFFMAALAAMLGGRPGVNVDLLSRWRITKTHVVDELHTLENVKIIDPFESQFEGPYEVSLSGNSLDRKQSARLLQFLDDKFEYDAIIIRDNETAARFLKLCPKSAGKTHVYVTRFAFTDRDVPSEERHWVKILSEAGAQFIAQTPEMRDQILSKCTELDSEDIFILKPFVPDPYSAFEDYKQPERPHRLVYTGKFFPDWIPEKILSGFNTARLQTPDLELVVAGDAFRDDPENPNFVRETKWLLNNSQNVSWVGGVTRVISRELISNSDVGIGWRSPSLDASTEFSTKILEYGALGKPSIVNPSPVNVAILGEDYPLYASTMTEFINLLRNLPSMRTEVERAAKRCYEVASERSYSKVSEELFNRLDPVDQYDDDLLILRHSTDLLGQVEGTSLLSRTISVTIRSGRVMIRLAGESDSDSPLLRDVFAEIEGNAKAEEWFQKIATNPHTVVGSHSVVELERVNRELTEKQQSLRIERKQHLKKIENLTLRLKQRDDRIKNLERYVEKLQIRLDRIRKPLDRMGLSKVARVGKKARRLLK</sequence>
<feature type="coiled-coil region" evidence="1">
    <location>
        <begin position="485"/>
        <end position="540"/>
    </location>
</feature>
<evidence type="ECO:0008006" key="4">
    <source>
        <dbReference type="Google" id="ProtNLM"/>
    </source>
</evidence>
<organism evidence="2 3">
    <name type="scientific">Micrococcoides hystricis</name>
    <dbReference type="NCBI Taxonomy" id="1572761"/>
    <lineage>
        <taxon>Bacteria</taxon>
        <taxon>Bacillati</taxon>
        <taxon>Actinomycetota</taxon>
        <taxon>Actinomycetes</taxon>
        <taxon>Micrococcales</taxon>
        <taxon>Micrococcaceae</taxon>
        <taxon>Micrococcoides</taxon>
    </lineage>
</organism>
<gene>
    <name evidence="2" type="ORF">ACFFFR_09735</name>
</gene>
<proteinExistence type="predicted"/>